<evidence type="ECO:0000313" key="1">
    <source>
        <dbReference type="EMBL" id="KAG5187354.1"/>
    </source>
</evidence>
<organism evidence="1 2">
    <name type="scientific">Tribonema minus</name>
    <dbReference type="NCBI Taxonomy" id="303371"/>
    <lineage>
        <taxon>Eukaryota</taxon>
        <taxon>Sar</taxon>
        <taxon>Stramenopiles</taxon>
        <taxon>Ochrophyta</taxon>
        <taxon>PX clade</taxon>
        <taxon>Xanthophyceae</taxon>
        <taxon>Tribonematales</taxon>
        <taxon>Tribonemataceae</taxon>
        <taxon>Tribonema</taxon>
    </lineage>
</organism>
<dbReference type="EMBL" id="JAFCMP010000090">
    <property type="protein sequence ID" value="KAG5187354.1"/>
    <property type="molecule type" value="Genomic_DNA"/>
</dbReference>
<evidence type="ECO:0000313" key="2">
    <source>
        <dbReference type="Proteomes" id="UP000664859"/>
    </source>
</evidence>
<dbReference type="Proteomes" id="UP000664859">
    <property type="component" value="Unassembled WGS sequence"/>
</dbReference>
<protein>
    <submittedName>
        <fullName evidence="1">Uncharacterized protein</fullName>
    </submittedName>
</protein>
<sequence>MAPINATICAFGDNDEQPVKRARIDDGAYETPQIDKRALTILRLREKLAVRHYVMRFWEQLNPSEVSIPFESTLLAAGPAPPAARICFVPGCDGEVKGNTGKRQTKYCDAHKTHFICRQDGCGKRSVYSFPFWAPQWCGDHKTSDMISATAPRCHTCGKSGAYQRPDQPGVWYCRPCGGEDAFNKTHKMCPICGDHLPYYEKPGEPGVKYCRGCAGKEGFDVHNNMCPTCGDHQPYFEKPDEPGVKYCRRCAGPQGVDVINKMCSMCDVKHATYEIPELPGLGFCRVCGGPDAVYIYEKIYKMCATCGNVQPCYEKPGEPGIRYCRSCAGDDAIDVIHKRCTHGRRLEHCLGQICHINNIGTRSIEEMFPDATAFIQWTGGDDIETFIHALSHRLQLGDLCIMPDMLVDKQAFFHDGHRYHAHKPKDALDAVALLGAGYTVTRTRDRLPDLQVPGVLNVSVNANKGHKEVSHDLATSLGVSDSDWPAMWRRAESLANRAILKLGDRYAQSRQTSIDDFFE</sequence>
<gene>
    <name evidence="1" type="ORF">JKP88DRAFT_243868</name>
</gene>
<reference evidence="1" key="1">
    <citation type="submission" date="2021-02" db="EMBL/GenBank/DDBJ databases">
        <title>First Annotated Genome of the Yellow-green Alga Tribonema minus.</title>
        <authorList>
            <person name="Mahan K.M."/>
        </authorList>
    </citation>
    <scope>NUCLEOTIDE SEQUENCE</scope>
    <source>
        <strain evidence="1">UTEX B ZZ1240</strain>
    </source>
</reference>
<keyword evidence="2" id="KW-1185">Reference proteome</keyword>
<comment type="caution">
    <text evidence="1">The sequence shown here is derived from an EMBL/GenBank/DDBJ whole genome shotgun (WGS) entry which is preliminary data.</text>
</comment>
<dbReference type="AlphaFoldDB" id="A0A835ZBU2"/>
<proteinExistence type="predicted"/>
<accession>A0A835ZBU2</accession>
<name>A0A835ZBU2_9STRA</name>